<evidence type="ECO:0000313" key="2">
    <source>
        <dbReference type="Proteomes" id="UP000320806"/>
    </source>
</evidence>
<proteinExistence type="predicted"/>
<dbReference type="AlphaFoldDB" id="A0A542EKK4"/>
<sequence>MAWRAPGTDHRRSCVGRKVAVVTASTLTESQQRAAEMLAVGGDPESVAVAVGVSARTLRRWRAMPEFAEAIGIAAADTFAEARTAVLGAAVAVTTTARAQSN</sequence>
<gene>
    <name evidence="1" type="ORF">FB459_3299</name>
</gene>
<name>A0A542EKK4_9MICO</name>
<dbReference type="Proteomes" id="UP000320806">
    <property type="component" value="Unassembled WGS sequence"/>
</dbReference>
<dbReference type="Gene3D" id="1.10.10.60">
    <property type="entry name" value="Homeodomain-like"/>
    <property type="match status" value="1"/>
</dbReference>
<protein>
    <recommendedName>
        <fullName evidence="3">Homeodomain-like domain-containing protein</fullName>
    </recommendedName>
</protein>
<reference evidence="1 2" key="1">
    <citation type="submission" date="2019-06" db="EMBL/GenBank/DDBJ databases">
        <title>Sequencing the genomes of 1000 actinobacteria strains.</title>
        <authorList>
            <person name="Klenk H.-P."/>
        </authorList>
    </citation>
    <scope>NUCLEOTIDE SEQUENCE [LARGE SCALE GENOMIC DNA]</scope>
    <source>
        <strain evidence="1 2">DSM 19828</strain>
    </source>
</reference>
<evidence type="ECO:0000313" key="1">
    <source>
        <dbReference type="EMBL" id="TQJ15736.1"/>
    </source>
</evidence>
<evidence type="ECO:0008006" key="3">
    <source>
        <dbReference type="Google" id="ProtNLM"/>
    </source>
</evidence>
<organism evidence="1 2">
    <name type="scientific">Yimella lutea</name>
    <dbReference type="NCBI Taxonomy" id="587872"/>
    <lineage>
        <taxon>Bacteria</taxon>
        <taxon>Bacillati</taxon>
        <taxon>Actinomycetota</taxon>
        <taxon>Actinomycetes</taxon>
        <taxon>Micrococcales</taxon>
        <taxon>Dermacoccaceae</taxon>
        <taxon>Yimella</taxon>
    </lineage>
</organism>
<accession>A0A542EKK4</accession>
<keyword evidence="2" id="KW-1185">Reference proteome</keyword>
<comment type="caution">
    <text evidence="1">The sequence shown here is derived from an EMBL/GenBank/DDBJ whole genome shotgun (WGS) entry which is preliminary data.</text>
</comment>
<dbReference type="EMBL" id="VFMO01000001">
    <property type="protein sequence ID" value="TQJ15736.1"/>
    <property type="molecule type" value="Genomic_DNA"/>
</dbReference>